<dbReference type="GO" id="GO:0046872">
    <property type="term" value="F:metal ion binding"/>
    <property type="evidence" value="ECO:0007669"/>
    <property type="project" value="UniProtKB-KW"/>
</dbReference>
<reference evidence="12" key="1">
    <citation type="submission" date="2018-05" db="EMBL/GenBank/DDBJ databases">
        <authorList>
            <person name="Lanie J.A."/>
            <person name="Ng W.-L."/>
            <person name="Kazmierczak K.M."/>
            <person name="Andrzejewski T.M."/>
            <person name="Davidsen T.M."/>
            <person name="Wayne K.J."/>
            <person name="Tettelin H."/>
            <person name="Glass J.I."/>
            <person name="Rusch D."/>
            <person name="Podicherti R."/>
            <person name="Tsui H.-C.T."/>
            <person name="Winkler M.E."/>
        </authorList>
    </citation>
    <scope>NUCLEOTIDE SEQUENCE</scope>
</reference>
<dbReference type="AlphaFoldDB" id="A0A382RC97"/>
<dbReference type="GO" id="GO:0004523">
    <property type="term" value="F:RNA-DNA hybrid ribonuclease activity"/>
    <property type="evidence" value="ECO:0007669"/>
    <property type="project" value="UniProtKB-EC"/>
</dbReference>
<evidence type="ECO:0000256" key="7">
    <source>
        <dbReference type="ARBA" id="ARBA00022722"/>
    </source>
</evidence>
<comment type="subcellular location">
    <subcellularLocation>
        <location evidence="4">Cytoplasm</location>
    </subcellularLocation>
</comment>
<comment type="cofactor">
    <cofactor evidence="2">
        <name>Mn(2+)</name>
        <dbReference type="ChEBI" id="CHEBI:29035"/>
    </cofactor>
</comment>
<dbReference type="GO" id="GO:0043137">
    <property type="term" value="P:DNA replication, removal of RNA primer"/>
    <property type="evidence" value="ECO:0007669"/>
    <property type="project" value="TreeGrafter"/>
</dbReference>
<dbReference type="PANTHER" id="PTHR10954:SF18">
    <property type="entry name" value="RIBONUCLEASE HII"/>
    <property type="match status" value="1"/>
</dbReference>
<sequence length="94" mass="10053">MNDGLIAGVDEAGRGPLAGPVVAAAVVFAPDYRNAEIRDSKKLSKARREQVSRLIRENAIAWSIGAASGLEIDDQNIHRATLAAMRRAVLGLRC</sequence>
<dbReference type="Pfam" id="PF01351">
    <property type="entry name" value="RNase_HII"/>
    <property type="match status" value="1"/>
</dbReference>
<dbReference type="EMBL" id="UINC01120380">
    <property type="protein sequence ID" value="SVC94825.1"/>
    <property type="molecule type" value="Genomic_DNA"/>
</dbReference>
<evidence type="ECO:0000256" key="4">
    <source>
        <dbReference type="ARBA" id="ARBA00004496"/>
    </source>
</evidence>
<keyword evidence="10" id="KW-0378">Hydrolase</keyword>
<feature type="non-terminal residue" evidence="12">
    <location>
        <position position="94"/>
    </location>
</feature>
<evidence type="ECO:0000256" key="2">
    <source>
        <dbReference type="ARBA" id="ARBA00001936"/>
    </source>
</evidence>
<comment type="catalytic activity">
    <reaction evidence="1">
        <text>Endonucleolytic cleavage to 5'-phosphomonoester.</text>
        <dbReference type="EC" id="3.1.26.4"/>
    </reaction>
</comment>
<keyword evidence="7" id="KW-0540">Nuclease</keyword>
<evidence type="ECO:0000256" key="3">
    <source>
        <dbReference type="ARBA" id="ARBA00001946"/>
    </source>
</evidence>
<dbReference type="GO" id="GO:0032299">
    <property type="term" value="C:ribonuclease H2 complex"/>
    <property type="evidence" value="ECO:0007669"/>
    <property type="project" value="TreeGrafter"/>
</dbReference>
<dbReference type="InterPro" id="IPR024567">
    <property type="entry name" value="RNase_HII/HIII_dom"/>
</dbReference>
<dbReference type="InterPro" id="IPR001352">
    <property type="entry name" value="RNase_HII/HIII"/>
</dbReference>
<dbReference type="InterPro" id="IPR012337">
    <property type="entry name" value="RNaseH-like_sf"/>
</dbReference>
<dbReference type="PANTHER" id="PTHR10954">
    <property type="entry name" value="RIBONUCLEASE H2 SUBUNIT A"/>
    <property type="match status" value="1"/>
</dbReference>
<gene>
    <name evidence="12" type="ORF">METZ01_LOCUS347679</name>
</gene>
<evidence type="ECO:0000256" key="8">
    <source>
        <dbReference type="ARBA" id="ARBA00022723"/>
    </source>
</evidence>
<dbReference type="PROSITE" id="PS51975">
    <property type="entry name" value="RNASE_H_2"/>
    <property type="match status" value="1"/>
</dbReference>
<dbReference type="GO" id="GO:0003723">
    <property type="term" value="F:RNA binding"/>
    <property type="evidence" value="ECO:0007669"/>
    <property type="project" value="InterPro"/>
</dbReference>
<comment type="cofactor">
    <cofactor evidence="3">
        <name>Mg(2+)</name>
        <dbReference type="ChEBI" id="CHEBI:18420"/>
    </cofactor>
</comment>
<keyword evidence="6" id="KW-0963">Cytoplasm</keyword>
<dbReference type="GO" id="GO:0006298">
    <property type="term" value="P:mismatch repair"/>
    <property type="evidence" value="ECO:0007669"/>
    <property type="project" value="TreeGrafter"/>
</dbReference>
<evidence type="ECO:0000256" key="6">
    <source>
        <dbReference type="ARBA" id="ARBA00022490"/>
    </source>
</evidence>
<evidence type="ECO:0000256" key="5">
    <source>
        <dbReference type="ARBA" id="ARBA00012180"/>
    </source>
</evidence>
<organism evidence="12">
    <name type="scientific">marine metagenome</name>
    <dbReference type="NCBI Taxonomy" id="408172"/>
    <lineage>
        <taxon>unclassified sequences</taxon>
        <taxon>metagenomes</taxon>
        <taxon>ecological metagenomes</taxon>
    </lineage>
</organism>
<dbReference type="InterPro" id="IPR036397">
    <property type="entry name" value="RNaseH_sf"/>
</dbReference>
<proteinExistence type="predicted"/>
<dbReference type="SUPFAM" id="SSF53098">
    <property type="entry name" value="Ribonuclease H-like"/>
    <property type="match status" value="1"/>
</dbReference>
<evidence type="ECO:0000256" key="10">
    <source>
        <dbReference type="ARBA" id="ARBA00022801"/>
    </source>
</evidence>
<accession>A0A382RC97</accession>
<name>A0A382RC97_9ZZZZ</name>
<evidence type="ECO:0000256" key="1">
    <source>
        <dbReference type="ARBA" id="ARBA00000077"/>
    </source>
</evidence>
<dbReference type="GO" id="GO:0005737">
    <property type="term" value="C:cytoplasm"/>
    <property type="evidence" value="ECO:0007669"/>
    <property type="project" value="UniProtKB-SubCell"/>
</dbReference>
<evidence type="ECO:0000313" key="12">
    <source>
        <dbReference type="EMBL" id="SVC94825.1"/>
    </source>
</evidence>
<evidence type="ECO:0000256" key="9">
    <source>
        <dbReference type="ARBA" id="ARBA00022759"/>
    </source>
</evidence>
<keyword evidence="8" id="KW-0479">Metal-binding</keyword>
<evidence type="ECO:0000259" key="11">
    <source>
        <dbReference type="PROSITE" id="PS51975"/>
    </source>
</evidence>
<feature type="domain" description="RNase H type-2" evidence="11">
    <location>
        <begin position="4"/>
        <end position="94"/>
    </location>
</feature>
<dbReference type="EC" id="3.1.26.4" evidence="5"/>
<dbReference type="Gene3D" id="3.30.420.10">
    <property type="entry name" value="Ribonuclease H-like superfamily/Ribonuclease H"/>
    <property type="match status" value="1"/>
</dbReference>
<protein>
    <recommendedName>
        <fullName evidence="5">ribonuclease H</fullName>
        <ecNumber evidence="5">3.1.26.4</ecNumber>
    </recommendedName>
</protein>
<keyword evidence="9" id="KW-0255">Endonuclease</keyword>